<dbReference type="InterPro" id="IPR058163">
    <property type="entry name" value="LysR-type_TF_proteobact-type"/>
</dbReference>
<dbReference type="Gene3D" id="1.10.10.10">
    <property type="entry name" value="Winged helix-like DNA-binding domain superfamily/Winged helix DNA-binding domain"/>
    <property type="match status" value="1"/>
</dbReference>
<evidence type="ECO:0000256" key="4">
    <source>
        <dbReference type="ARBA" id="ARBA00023163"/>
    </source>
</evidence>
<organism evidence="6 7">
    <name type="scientific">Variovorax humicola</name>
    <dbReference type="NCBI Taxonomy" id="1769758"/>
    <lineage>
        <taxon>Bacteria</taxon>
        <taxon>Pseudomonadati</taxon>
        <taxon>Pseudomonadota</taxon>
        <taxon>Betaproteobacteria</taxon>
        <taxon>Burkholderiales</taxon>
        <taxon>Comamonadaceae</taxon>
        <taxon>Variovorax</taxon>
    </lineage>
</organism>
<dbReference type="SUPFAM" id="SSF53850">
    <property type="entry name" value="Periplasmic binding protein-like II"/>
    <property type="match status" value="1"/>
</dbReference>
<dbReference type="SUPFAM" id="SSF46785">
    <property type="entry name" value="Winged helix' DNA-binding domain"/>
    <property type="match status" value="1"/>
</dbReference>
<sequence>MDPIHAMRAFVRVVEAGNFTRAADSLDLPKGTVTKQIQALEERVQVKLLNRTTRRVTVTPDGAAYYERAARLLNDFDDLESSMTNAQASPKGRLRVDVGSSTAKMIIIPALQGFCDQYPDIQVDLGVTDRPVDLIGENVDCVIRAGDLSDQSLVARRIGTMPFTTVASPAYIQRYGMPQHPGDLEKRHHVVGFFASNSRRNYPHEFIKGDERIELSVTYRVSVNESNAHLASVLAGFGISQCVTFQAAPHIERGELVEVLPDWTRDPLPVHVVYPPNRHLSPKVRAFVDWAAELFAKHPHLQRL</sequence>
<evidence type="ECO:0000259" key="5">
    <source>
        <dbReference type="PROSITE" id="PS50931"/>
    </source>
</evidence>
<dbReference type="InterPro" id="IPR036388">
    <property type="entry name" value="WH-like_DNA-bd_sf"/>
</dbReference>
<evidence type="ECO:0000313" key="7">
    <source>
        <dbReference type="Proteomes" id="UP001363010"/>
    </source>
</evidence>
<evidence type="ECO:0000256" key="2">
    <source>
        <dbReference type="ARBA" id="ARBA00023015"/>
    </source>
</evidence>
<dbReference type="Pfam" id="PF00126">
    <property type="entry name" value="HTH_1"/>
    <property type="match status" value="1"/>
</dbReference>
<reference evidence="6 7" key="1">
    <citation type="submission" date="2024-03" db="EMBL/GenBank/DDBJ databases">
        <title>Novel species of the genus Variovorax.</title>
        <authorList>
            <person name="Liu Q."/>
            <person name="Xin Y.-H."/>
        </authorList>
    </citation>
    <scope>NUCLEOTIDE SEQUENCE [LARGE SCALE GENOMIC DNA]</scope>
    <source>
        <strain evidence="6 7">KACC 18501</strain>
    </source>
</reference>
<gene>
    <name evidence="6" type="ORF">WKW80_00055</name>
</gene>
<dbReference type="PROSITE" id="PS50931">
    <property type="entry name" value="HTH_LYSR"/>
    <property type="match status" value="1"/>
</dbReference>
<dbReference type="RefSeq" id="WP_340361493.1">
    <property type="nucleotide sequence ID" value="NZ_JBBKZV010000001.1"/>
</dbReference>
<dbReference type="InterPro" id="IPR000847">
    <property type="entry name" value="LysR_HTH_N"/>
</dbReference>
<evidence type="ECO:0000313" key="6">
    <source>
        <dbReference type="EMBL" id="MEJ8820425.1"/>
    </source>
</evidence>
<protein>
    <submittedName>
        <fullName evidence="6">LysR family transcriptional regulator</fullName>
    </submittedName>
</protein>
<evidence type="ECO:0000256" key="1">
    <source>
        <dbReference type="ARBA" id="ARBA00009437"/>
    </source>
</evidence>
<dbReference type="PANTHER" id="PTHR30537">
    <property type="entry name" value="HTH-TYPE TRANSCRIPTIONAL REGULATOR"/>
    <property type="match status" value="1"/>
</dbReference>
<dbReference type="InterPro" id="IPR005119">
    <property type="entry name" value="LysR_subst-bd"/>
</dbReference>
<keyword evidence="2" id="KW-0805">Transcription regulation</keyword>
<dbReference type="Pfam" id="PF03466">
    <property type="entry name" value="LysR_substrate"/>
    <property type="match status" value="1"/>
</dbReference>
<dbReference type="Proteomes" id="UP001363010">
    <property type="component" value="Unassembled WGS sequence"/>
</dbReference>
<proteinExistence type="inferred from homology"/>
<comment type="caution">
    <text evidence="6">The sequence shown here is derived from an EMBL/GenBank/DDBJ whole genome shotgun (WGS) entry which is preliminary data.</text>
</comment>
<keyword evidence="7" id="KW-1185">Reference proteome</keyword>
<accession>A0ABU8VRU6</accession>
<dbReference type="Gene3D" id="3.40.190.10">
    <property type="entry name" value="Periplasmic binding protein-like II"/>
    <property type="match status" value="2"/>
</dbReference>
<dbReference type="InterPro" id="IPR036390">
    <property type="entry name" value="WH_DNA-bd_sf"/>
</dbReference>
<keyword evidence="4" id="KW-0804">Transcription</keyword>
<name>A0ABU8VRU6_9BURK</name>
<evidence type="ECO:0000256" key="3">
    <source>
        <dbReference type="ARBA" id="ARBA00023125"/>
    </source>
</evidence>
<comment type="similarity">
    <text evidence="1">Belongs to the LysR transcriptional regulatory family.</text>
</comment>
<dbReference type="EMBL" id="JBBKZV010000001">
    <property type="protein sequence ID" value="MEJ8820425.1"/>
    <property type="molecule type" value="Genomic_DNA"/>
</dbReference>
<feature type="domain" description="HTH lysR-type" evidence="5">
    <location>
        <begin position="1"/>
        <end position="59"/>
    </location>
</feature>
<dbReference type="PANTHER" id="PTHR30537:SF17">
    <property type="entry name" value="LYSR-FAMILY REGULATORY PROTEIN"/>
    <property type="match status" value="1"/>
</dbReference>
<keyword evidence="3" id="KW-0238">DNA-binding</keyword>
<dbReference type="CDD" id="cd08472">
    <property type="entry name" value="PBP2_CrgA_like_3"/>
    <property type="match status" value="1"/>
</dbReference>